<feature type="short sequence motif" description="Meso-diaminopimelate recognition motif" evidence="7">
    <location>
        <begin position="421"/>
        <end position="424"/>
    </location>
</feature>
<dbReference type="InterPro" id="IPR004101">
    <property type="entry name" value="Mur_ligase_C"/>
</dbReference>
<comment type="caution">
    <text evidence="12">The sequence shown here is derived from an EMBL/GenBank/DDBJ whole genome shotgun (WGS) entry which is preliminary data.</text>
</comment>
<evidence type="ECO:0000259" key="11">
    <source>
        <dbReference type="Pfam" id="PF08245"/>
    </source>
</evidence>
<name>A0ABV7F3D3_9BURK</name>
<dbReference type="GO" id="GO:0008765">
    <property type="term" value="F:UDP-N-acetylmuramoylalanyl-D-glutamate-2,6-diaminopimelate ligase activity"/>
    <property type="evidence" value="ECO:0007669"/>
    <property type="project" value="UniProtKB-EC"/>
</dbReference>
<evidence type="ECO:0000259" key="10">
    <source>
        <dbReference type="Pfam" id="PF02875"/>
    </source>
</evidence>
<keyword evidence="7" id="KW-0067">ATP-binding</keyword>
<accession>A0ABV7F3D3</accession>
<evidence type="ECO:0000259" key="9">
    <source>
        <dbReference type="Pfam" id="PF01225"/>
    </source>
</evidence>
<proteinExistence type="inferred from homology"/>
<evidence type="ECO:0000256" key="6">
    <source>
        <dbReference type="ARBA" id="ARBA00023316"/>
    </source>
</evidence>
<protein>
    <recommendedName>
        <fullName evidence="7">UDP-N-acetylmuramoyl-L-alanyl-D-glutamate--2,6-diaminopimelate ligase</fullName>
        <ecNumber evidence="7">6.3.2.13</ecNumber>
    </recommendedName>
    <alternativeName>
        <fullName evidence="7">Meso-A2pm-adding enzyme</fullName>
    </alternativeName>
    <alternativeName>
        <fullName evidence="7">Meso-diaminopimelate-adding enzyme</fullName>
    </alternativeName>
    <alternativeName>
        <fullName evidence="7">UDP-MurNAc-L-Ala-D-Glu:meso-diaminopimelate ligase</fullName>
    </alternativeName>
    <alternativeName>
        <fullName evidence="7">UDP-MurNAc-tripeptide synthetase</fullName>
    </alternativeName>
    <alternativeName>
        <fullName evidence="7">UDP-N-acetylmuramyl-tripeptide synthetase</fullName>
    </alternativeName>
</protein>
<feature type="binding site" evidence="7">
    <location>
        <position position="474"/>
    </location>
    <ligand>
        <name>meso-2,6-diaminopimelate</name>
        <dbReference type="ChEBI" id="CHEBI:57791"/>
    </ligand>
</feature>
<dbReference type="InterPro" id="IPR036565">
    <property type="entry name" value="Mur-like_cat_sf"/>
</dbReference>
<comment type="subcellular location">
    <subcellularLocation>
        <location evidence="7 8">Cytoplasm</location>
    </subcellularLocation>
</comment>
<feature type="binding site" evidence="7">
    <location>
        <position position="193"/>
    </location>
    <ligand>
        <name>UDP-N-acetyl-alpha-D-muramoyl-L-alanyl-D-glutamate</name>
        <dbReference type="ChEBI" id="CHEBI:83900"/>
    </ligand>
</feature>
<evidence type="ECO:0000256" key="1">
    <source>
        <dbReference type="ARBA" id="ARBA00005898"/>
    </source>
</evidence>
<feature type="binding site" evidence="7">
    <location>
        <begin position="158"/>
        <end position="159"/>
    </location>
    <ligand>
        <name>UDP-N-acetyl-alpha-D-muramoyl-L-alanyl-D-glutamate</name>
        <dbReference type="ChEBI" id="CHEBI:83900"/>
    </ligand>
</feature>
<feature type="binding site" evidence="7">
    <location>
        <position position="470"/>
    </location>
    <ligand>
        <name>meso-2,6-diaminopimelate</name>
        <dbReference type="ChEBI" id="CHEBI:57791"/>
    </ligand>
</feature>
<gene>
    <name evidence="7" type="primary">murE</name>
    <name evidence="12" type="ORF">ACFOFO_11745</name>
</gene>
<keyword evidence="7" id="KW-0963">Cytoplasm</keyword>
<feature type="binding site" evidence="7">
    <location>
        <begin position="421"/>
        <end position="424"/>
    </location>
    <ligand>
        <name>meso-2,6-diaminopimelate</name>
        <dbReference type="ChEBI" id="CHEBI:57791"/>
    </ligand>
</feature>
<dbReference type="Pfam" id="PF02875">
    <property type="entry name" value="Mur_ligase_C"/>
    <property type="match status" value="1"/>
</dbReference>
<feature type="binding site" evidence="7">
    <location>
        <position position="185"/>
    </location>
    <ligand>
        <name>UDP-N-acetyl-alpha-D-muramoyl-L-alanyl-D-glutamate</name>
        <dbReference type="ChEBI" id="CHEBI:83900"/>
    </ligand>
</feature>
<evidence type="ECO:0000256" key="2">
    <source>
        <dbReference type="ARBA" id="ARBA00022618"/>
    </source>
</evidence>
<comment type="cofactor">
    <cofactor evidence="7">
        <name>Mg(2+)</name>
        <dbReference type="ChEBI" id="CHEBI:18420"/>
    </cofactor>
</comment>
<evidence type="ECO:0000313" key="12">
    <source>
        <dbReference type="EMBL" id="MFC3108628.1"/>
    </source>
</evidence>
<dbReference type="Pfam" id="PF01225">
    <property type="entry name" value="Mur_ligase"/>
    <property type="match status" value="1"/>
</dbReference>
<keyword evidence="7" id="KW-0547">Nucleotide-binding</keyword>
<feature type="binding site" evidence="7">
    <location>
        <position position="28"/>
    </location>
    <ligand>
        <name>UDP-N-acetyl-alpha-D-muramoyl-L-alanyl-D-glutamate</name>
        <dbReference type="ChEBI" id="CHEBI:83900"/>
    </ligand>
</feature>
<dbReference type="InterPro" id="IPR035911">
    <property type="entry name" value="MurE/MurF_N"/>
</dbReference>
<dbReference type="NCBIfam" id="TIGR01085">
    <property type="entry name" value="murE"/>
    <property type="match status" value="1"/>
</dbReference>
<comment type="caution">
    <text evidence="7">Lacks conserved residue(s) required for the propagation of feature annotation.</text>
</comment>
<evidence type="ECO:0000256" key="8">
    <source>
        <dbReference type="RuleBase" id="RU004135"/>
    </source>
</evidence>
<keyword evidence="13" id="KW-1185">Reference proteome</keyword>
<reference evidence="13" key="1">
    <citation type="journal article" date="2019" name="Int. J. Syst. Evol. Microbiol.">
        <title>The Global Catalogue of Microorganisms (GCM) 10K type strain sequencing project: providing services to taxonomists for standard genome sequencing and annotation.</title>
        <authorList>
            <consortium name="The Broad Institute Genomics Platform"/>
            <consortium name="The Broad Institute Genome Sequencing Center for Infectious Disease"/>
            <person name="Wu L."/>
            <person name="Ma J."/>
        </authorList>
    </citation>
    <scope>NUCLEOTIDE SEQUENCE [LARGE SCALE GENOMIC DNA]</scope>
    <source>
        <strain evidence="13">KCTC 42986</strain>
    </source>
</reference>
<comment type="catalytic activity">
    <reaction evidence="7">
        <text>UDP-N-acetyl-alpha-D-muramoyl-L-alanyl-D-glutamate + meso-2,6-diaminopimelate + ATP = UDP-N-acetyl-alpha-D-muramoyl-L-alanyl-gamma-D-glutamyl-meso-2,6-diaminopimelate + ADP + phosphate + H(+)</text>
        <dbReference type="Rhea" id="RHEA:23676"/>
        <dbReference type="ChEBI" id="CHEBI:15378"/>
        <dbReference type="ChEBI" id="CHEBI:30616"/>
        <dbReference type="ChEBI" id="CHEBI:43474"/>
        <dbReference type="ChEBI" id="CHEBI:57791"/>
        <dbReference type="ChEBI" id="CHEBI:83900"/>
        <dbReference type="ChEBI" id="CHEBI:83905"/>
        <dbReference type="ChEBI" id="CHEBI:456216"/>
        <dbReference type="EC" id="6.3.2.13"/>
    </reaction>
</comment>
<comment type="PTM">
    <text evidence="7">Carboxylation is probably crucial for Mg(2+) binding and, consequently, for the gamma-phosphate positioning of ATP.</text>
</comment>
<feature type="binding site" evidence="7">
    <location>
        <position position="398"/>
    </location>
    <ligand>
        <name>meso-2,6-diaminopimelate</name>
        <dbReference type="ChEBI" id="CHEBI:57791"/>
    </ligand>
</feature>
<dbReference type="NCBIfam" id="NF001126">
    <property type="entry name" value="PRK00139.1-4"/>
    <property type="match status" value="1"/>
</dbReference>
<dbReference type="InterPro" id="IPR005761">
    <property type="entry name" value="UDP-N-AcMur-Glu-dNH2Pim_ligase"/>
</dbReference>
<feature type="binding site" evidence="7">
    <location>
        <position position="191"/>
    </location>
    <ligand>
        <name>UDP-N-acetyl-alpha-D-muramoyl-L-alanyl-D-glutamate</name>
        <dbReference type="ChEBI" id="CHEBI:83900"/>
    </ligand>
</feature>
<keyword evidence="6 7" id="KW-0961">Cell wall biogenesis/degradation</keyword>
<sequence>MTITPTNLNEILDWLREVAPGAQLSSDSRSIAQGDVFLAYPGDSADGRHFIADAIARGAQAVLFDGTDFDWNDDWNVPHLALADLKLAAGHVANAYYGRPDADMYTVAVTGTNGKTSSAQWIGNALSRLEQSTAVIGTLGVSLYQHGESGAHDETGYTTPDAVLLQRKLAALHAAGASALAIEASSIGLDQGRLNGLHVDVAVFTNFTRDHLDYHGDMASYEVAKTRLFDWPGLRYGVVNLDDEMGLRLAHAYQDKLTLIGYTLQDDGEVPNLPGVVILRATDIRSRHAGTEFQLDTPYGSSAVKINMVGRFNVSNVLGVLGVLLAKAVDLHAAVGALEALTPAPGRMQQLGGADAPMIVIDYAHTPDALEKTLAALRQVAQERHGQLWCVFGCGGDRDPGKRPQMGAIAQAADHVVVTSDNPRSENAHQIIEQILAGMTSTPQAIDDRAAAILSAVRHAEKNDVILLAGKGHESSQEVMGKKLSFSDTDHAALALAARATMGRAL</sequence>
<feature type="binding site" evidence="7">
    <location>
        <begin position="111"/>
        <end position="117"/>
    </location>
    <ligand>
        <name>ATP</name>
        <dbReference type="ChEBI" id="CHEBI:30616"/>
    </ligand>
</feature>
<dbReference type="Gene3D" id="3.40.1190.10">
    <property type="entry name" value="Mur-like, catalytic domain"/>
    <property type="match status" value="1"/>
</dbReference>
<evidence type="ECO:0000256" key="7">
    <source>
        <dbReference type="HAMAP-Rule" id="MF_00208"/>
    </source>
</evidence>
<dbReference type="SUPFAM" id="SSF53244">
    <property type="entry name" value="MurD-like peptide ligases, peptide-binding domain"/>
    <property type="match status" value="1"/>
</dbReference>
<dbReference type="PANTHER" id="PTHR23135:SF4">
    <property type="entry name" value="UDP-N-ACETYLMURAMOYL-L-ALANYL-D-GLUTAMATE--2,6-DIAMINOPIMELATE LIGASE MURE HOMOLOG, CHLOROPLASTIC"/>
    <property type="match status" value="1"/>
</dbReference>
<keyword evidence="5 7" id="KW-0131">Cell cycle</keyword>
<organism evidence="12 13">
    <name type="scientific">Undibacterium arcticum</name>
    <dbReference type="NCBI Taxonomy" id="1762892"/>
    <lineage>
        <taxon>Bacteria</taxon>
        <taxon>Pseudomonadati</taxon>
        <taxon>Pseudomonadota</taxon>
        <taxon>Betaproteobacteria</taxon>
        <taxon>Burkholderiales</taxon>
        <taxon>Oxalobacteraceae</taxon>
        <taxon>Undibacterium</taxon>
    </lineage>
</organism>
<dbReference type="RefSeq" id="WP_390322287.1">
    <property type="nucleotide sequence ID" value="NZ_JBHRTP010000032.1"/>
</dbReference>
<dbReference type="InterPro" id="IPR013221">
    <property type="entry name" value="Mur_ligase_cen"/>
</dbReference>
<feature type="domain" description="Mur ligase N-terminal catalytic" evidence="9">
    <location>
        <begin position="24"/>
        <end position="96"/>
    </location>
</feature>
<keyword evidence="2 7" id="KW-0132">Cell division</keyword>
<keyword evidence="3 7" id="KW-0133">Cell shape</keyword>
<dbReference type="SUPFAM" id="SSF63418">
    <property type="entry name" value="MurE/MurF N-terminal domain"/>
    <property type="match status" value="1"/>
</dbReference>
<dbReference type="Proteomes" id="UP001595530">
    <property type="component" value="Unassembled WGS sequence"/>
</dbReference>
<keyword evidence="7 12" id="KW-0436">Ligase</keyword>
<dbReference type="EMBL" id="JBHRTP010000032">
    <property type="protein sequence ID" value="MFC3108628.1"/>
    <property type="molecule type" value="Genomic_DNA"/>
</dbReference>
<comment type="similarity">
    <text evidence="1 7">Belongs to the MurCDEF family. MurE subfamily.</text>
</comment>
<comment type="pathway">
    <text evidence="7 8">Cell wall biogenesis; peptidoglycan biosynthesis.</text>
</comment>
<evidence type="ECO:0000256" key="3">
    <source>
        <dbReference type="ARBA" id="ARBA00022960"/>
    </source>
</evidence>
<dbReference type="Gene3D" id="3.40.1390.10">
    <property type="entry name" value="MurE/MurF, N-terminal domain"/>
    <property type="match status" value="1"/>
</dbReference>
<dbReference type="PANTHER" id="PTHR23135">
    <property type="entry name" value="MUR LIGASE FAMILY MEMBER"/>
    <property type="match status" value="1"/>
</dbReference>
<dbReference type="HAMAP" id="MF_00208">
    <property type="entry name" value="MurE"/>
    <property type="match status" value="1"/>
</dbReference>
<dbReference type="InterPro" id="IPR036615">
    <property type="entry name" value="Mur_ligase_C_dom_sf"/>
</dbReference>
<evidence type="ECO:0000256" key="4">
    <source>
        <dbReference type="ARBA" id="ARBA00022984"/>
    </source>
</evidence>
<evidence type="ECO:0000313" key="13">
    <source>
        <dbReference type="Proteomes" id="UP001595530"/>
    </source>
</evidence>
<feature type="modified residue" description="N6-carboxylysine" evidence="7">
    <location>
        <position position="225"/>
    </location>
</feature>
<keyword evidence="4 7" id="KW-0573">Peptidoglycan synthesis</keyword>
<dbReference type="EC" id="6.3.2.13" evidence="7"/>
<dbReference type="SUPFAM" id="SSF53623">
    <property type="entry name" value="MurD-like peptide ligases, catalytic domain"/>
    <property type="match status" value="1"/>
</dbReference>
<keyword evidence="7" id="KW-0460">Magnesium</keyword>
<comment type="function">
    <text evidence="7">Catalyzes the addition of meso-diaminopimelic acid to the nucleotide precursor UDP-N-acetylmuramoyl-L-alanyl-D-glutamate (UMAG) in the biosynthesis of bacterial cell-wall peptidoglycan.</text>
</comment>
<feature type="domain" description="Mur ligase C-terminal" evidence="10">
    <location>
        <begin position="346"/>
        <end position="472"/>
    </location>
</feature>
<dbReference type="InterPro" id="IPR000713">
    <property type="entry name" value="Mur_ligase_N"/>
</dbReference>
<dbReference type="Pfam" id="PF08245">
    <property type="entry name" value="Mur_ligase_M"/>
    <property type="match status" value="1"/>
</dbReference>
<dbReference type="Gene3D" id="3.90.190.20">
    <property type="entry name" value="Mur ligase, C-terminal domain"/>
    <property type="match status" value="1"/>
</dbReference>
<evidence type="ECO:0000256" key="5">
    <source>
        <dbReference type="ARBA" id="ARBA00023306"/>
    </source>
</evidence>
<feature type="domain" description="Mur ligase central" evidence="11">
    <location>
        <begin position="109"/>
        <end position="323"/>
    </location>
</feature>